<dbReference type="EMBL" id="DF237552">
    <property type="protein sequence ID" value="GAQ90123.1"/>
    <property type="molecule type" value="Genomic_DNA"/>
</dbReference>
<evidence type="ECO:0000256" key="9">
    <source>
        <dbReference type="ARBA" id="ARBA00022485"/>
    </source>
</evidence>
<feature type="region of interest" description="Disordered" evidence="21">
    <location>
        <begin position="104"/>
        <end position="181"/>
    </location>
</feature>
<dbReference type="EC" id="4.1.99.22" evidence="6"/>
<evidence type="ECO:0000256" key="6">
    <source>
        <dbReference type="ARBA" id="ARBA00012167"/>
    </source>
</evidence>
<comment type="similarity">
    <text evidence="4">In the C-terminal section; belongs to the MoaC family.</text>
</comment>
<keyword evidence="10" id="KW-0949">S-adenosyl-L-methionine</keyword>
<dbReference type="PROSITE" id="PS01305">
    <property type="entry name" value="MOAA_NIFB_PQQE"/>
    <property type="match status" value="1"/>
</dbReference>
<accession>A0A1Y1IHG9</accession>
<dbReference type="Proteomes" id="UP000054558">
    <property type="component" value="Unassembled WGS sequence"/>
</dbReference>
<dbReference type="AlphaFoldDB" id="A0A1Y1IHG9"/>
<dbReference type="InterPro" id="IPR006638">
    <property type="entry name" value="Elp3/MiaA/NifB-like_rSAM"/>
</dbReference>
<dbReference type="Pfam" id="PF06463">
    <property type="entry name" value="Mob_synth_C"/>
    <property type="match status" value="1"/>
</dbReference>
<dbReference type="SFLD" id="SFLDG01386">
    <property type="entry name" value="main_SPASM_domain-containing"/>
    <property type="match status" value="1"/>
</dbReference>
<evidence type="ECO:0000256" key="10">
    <source>
        <dbReference type="ARBA" id="ARBA00022691"/>
    </source>
</evidence>
<dbReference type="InterPro" id="IPR058240">
    <property type="entry name" value="rSAM_sf"/>
</dbReference>
<dbReference type="NCBIfam" id="TIGR02666">
    <property type="entry name" value="moaA"/>
    <property type="match status" value="1"/>
</dbReference>
<dbReference type="Gene3D" id="3.20.20.70">
    <property type="entry name" value="Aldolase class I"/>
    <property type="match status" value="1"/>
</dbReference>
<comment type="cofactor">
    <cofactor evidence="2">
        <name>[4Fe-4S] cluster</name>
        <dbReference type="ChEBI" id="CHEBI:49883"/>
    </cofactor>
</comment>
<dbReference type="InterPro" id="IPR040064">
    <property type="entry name" value="MoaA-like"/>
</dbReference>
<dbReference type="GO" id="GO:0005525">
    <property type="term" value="F:GTP binding"/>
    <property type="evidence" value="ECO:0007669"/>
    <property type="project" value="UniProtKB-KW"/>
</dbReference>
<evidence type="ECO:0000313" key="23">
    <source>
        <dbReference type="EMBL" id="GAQ90123.1"/>
    </source>
</evidence>
<comment type="similarity">
    <text evidence="5">In the N-terminal section; belongs to the radical SAM superfamily. MoaA family.</text>
</comment>
<keyword evidence="9" id="KW-0004">4Fe-4S</keyword>
<dbReference type="GO" id="GO:0046872">
    <property type="term" value="F:metal ion binding"/>
    <property type="evidence" value="ECO:0007669"/>
    <property type="project" value="UniProtKB-KW"/>
</dbReference>
<name>A0A1Y1IHG9_KLENI</name>
<dbReference type="InterPro" id="IPR013785">
    <property type="entry name" value="Aldolase_TIM"/>
</dbReference>
<evidence type="ECO:0000256" key="14">
    <source>
        <dbReference type="ARBA" id="ARBA00023014"/>
    </source>
</evidence>
<evidence type="ECO:0000256" key="20">
    <source>
        <dbReference type="ARBA" id="ARBA00063038"/>
    </source>
</evidence>
<dbReference type="OrthoDB" id="429626at2759"/>
<evidence type="ECO:0000259" key="22">
    <source>
        <dbReference type="PROSITE" id="PS51918"/>
    </source>
</evidence>
<dbReference type="Pfam" id="PF04055">
    <property type="entry name" value="Radical_SAM"/>
    <property type="match status" value="1"/>
</dbReference>
<dbReference type="GO" id="GO:0006777">
    <property type="term" value="P:Mo-molybdopterin cofactor biosynthetic process"/>
    <property type="evidence" value="ECO:0000318"/>
    <property type="project" value="GO_Central"/>
</dbReference>
<keyword evidence="17" id="KW-0456">Lyase</keyword>
<evidence type="ECO:0000256" key="7">
    <source>
        <dbReference type="ARBA" id="ARBA00012575"/>
    </source>
</evidence>
<evidence type="ECO:0000256" key="17">
    <source>
        <dbReference type="ARBA" id="ARBA00023239"/>
    </source>
</evidence>
<evidence type="ECO:0000256" key="3">
    <source>
        <dbReference type="ARBA" id="ARBA00005046"/>
    </source>
</evidence>
<evidence type="ECO:0000256" key="21">
    <source>
        <dbReference type="SAM" id="MobiDB-lite"/>
    </source>
</evidence>
<keyword evidence="16" id="KW-0501">Molybdenum cofactor biosynthesis</keyword>
<dbReference type="SUPFAM" id="SSF102114">
    <property type="entry name" value="Radical SAM enzymes"/>
    <property type="match status" value="1"/>
</dbReference>
<keyword evidence="15" id="KW-0342">GTP-binding</keyword>
<evidence type="ECO:0000256" key="2">
    <source>
        <dbReference type="ARBA" id="ARBA00001966"/>
    </source>
</evidence>
<evidence type="ECO:0000256" key="12">
    <source>
        <dbReference type="ARBA" id="ARBA00022741"/>
    </source>
</evidence>
<evidence type="ECO:0000256" key="4">
    <source>
        <dbReference type="ARBA" id="ARBA00008484"/>
    </source>
</evidence>
<keyword evidence="12" id="KW-0547">Nucleotide-binding</keyword>
<evidence type="ECO:0000256" key="19">
    <source>
        <dbReference type="ARBA" id="ARBA00054222"/>
    </source>
</evidence>
<dbReference type="InterPro" id="IPR013483">
    <property type="entry name" value="MoaA"/>
</dbReference>
<evidence type="ECO:0000256" key="11">
    <source>
        <dbReference type="ARBA" id="ARBA00022723"/>
    </source>
</evidence>
<dbReference type="GO" id="GO:0051539">
    <property type="term" value="F:4 iron, 4 sulfur cluster binding"/>
    <property type="evidence" value="ECO:0007669"/>
    <property type="project" value="UniProtKB-KW"/>
</dbReference>
<evidence type="ECO:0000256" key="13">
    <source>
        <dbReference type="ARBA" id="ARBA00023004"/>
    </source>
</evidence>
<dbReference type="InterPro" id="IPR007197">
    <property type="entry name" value="rSAM"/>
</dbReference>
<keyword evidence="13" id="KW-0408">Iron</keyword>
<evidence type="ECO:0000256" key="16">
    <source>
        <dbReference type="ARBA" id="ARBA00023150"/>
    </source>
</evidence>
<keyword evidence="14" id="KW-0411">Iron-sulfur</keyword>
<comment type="function">
    <text evidence="19">Isoform MOCS1A and isoform MOCS1B probably form a complex that catalyzes the conversion of 5'-GTP to cyclic pyranopterin monophosphate (cPMP). MOCS1A catalyzes the cyclization of GTP to (8S)-3',8-cyclo-7,8-dihydroguanosine 5'-triphosphate and MOCS1B catalyzes the subsequent conversion of (8S)-3',8-cyclo-7,8-dihydroguanosine 5'-triphosphate to cPMP.</text>
</comment>
<dbReference type="PANTHER" id="PTHR22960">
    <property type="entry name" value="MOLYBDOPTERIN COFACTOR SYNTHESIS PROTEIN A"/>
    <property type="match status" value="1"/>
</dbReference>
<dbReference type="InterPro" id="IPR010505">
    <property type="entry name" value="MoaA_twitch"/>
</dbReference>
<dbReference type="UniPathway" id="UPA00344"/>
<feature type="region of interest" description="Disordered" evidence="21">
    <location>
        <begin position="195"/>
        <end position="293"/>
    </location>
</feature>
<dbReference type="InterPro" id="IPR050105">
    <property type="entry name" value="MoCo_biosynth_MoaA/MoaC"/>
</dbReference>
<comment type="catalytic activity">
    <reaction evidence="18">
        <text>GTP + AH2 + S-adenosyl-L-methionine = (8S)-3',8-cyclo-7,8-dihydroguanosine 5'-triphosphate + 5'-deoxyadenosine + L-methionine + A + H(+)</text>
        <dbReference type="Rhea" id="RHEA:49576"/>
        <dbReference type="ChEBI" id="CHEBI:13193"/>
        <dbReference type="ChEBI" id="CHEBI:15378"/>
        <dbReference type="ChEBI" id="CHEBI:17319"/>
        <dbReference type="ChEBI" id="CHEBI:17499"/>
        <dbReference type="ChEBI" id="CHEBI:37565"/>
        <dbReference type="ChEBI" id="CHEBI:57844"/>
        <dbReference type="ChEBI" id="CHEBI:59789"/>
        <dbReference type="ChEBI" id="CHEBI:131766"/>
        <dbReference type="EC" id="4.1.99.22"/>
    </reaction>
</comment>
<evidence type="ECO:0000256" key="1">
    <source>
        <dbReference type="ARBA" id="ARBA00001637"/>
    </source>
</evidence>
<dbReference type="PANTHER" id="PTHR22960:SF0">
    <property type="entry name" value="MOLYBDENUM COFACTOR BIOSYNTHESIS PROTEIN 1"/>
    <property type="match status" value="1"/>
</dbReference>
<dbReference type="STRING" id="105231.A0A1Y1IHG9"/>
<proteinExistence type="inferred from homology"/>
<dbReference type="GO" id="GO:0061799">
    <property type="term" value="F:cyclic pyranopterin monophosphate synthase activity"/>
    <property type="evidence" value="ECO:0000318"/>
    <property type="project" value="GO_Central"/>
</dbReference>
<comment type="pathway">
    <text evidence="3">Cofactor biosynthesis; molybdopterin biosynthesis.</text>
</comment>
<dbReference type="FunFam" id="3.20.20.70:FF:000117">
    <property type="entry name" value="molybdenum cofactor biosynthesis protein 1"/>
    <property type="match status" value="1"/>
</dbReference>
<dbReference type="EC" id="4.6.1.17" evidence="7"/>
<dbReference type="CDD" id="cd21117">
    <property type="entry name" value="Twitch_MoaA"/>
    <property type="match status" value="1"/>
</dbReference>
<reference evidence="23 24" key="1">
    <citation type="journal article" date="2014" name="Nat. Commun.">
        <title>Klebsormidium flaccidum genome reveals primary factors for plant terrestrial adaptation.</title>
        <authorList>
            <person name="Hori K."/>
            <person name="Maruyama F."/>
            <person name="Fujisawa T."/>
            <person name="Togashi T."/>
            <person name="Yamamoto N."/>
            <person name="Seo M."/>
            <person name="Sato S."/>
            <person name="Yamada T."/>
            <person name="Mori H."/>
            <person name="Tajima N."/>
            <person name="Moriyama T."/>
            <person name="Ikeuchi M."/>
            <person name="Watanabe M."/>
            <person name="Wada H."/>
            <person name="Kobayashi K."/>
            <person name="Saito M."/>
            <person name="Masuda T."/>
            <person name="Sasaki-Sekimoto Y."/>
            <person name="Mashiguchi K."/>
            <person name="Awai K."/>
            <person name="Shimojima M."/>
            <person name="Masuda S."/>
            <person name="Iwai M."/>
            <person name="Nobusawa T."/>
            <person name="Narise T."/>
            <person name="Kondo S."/>
            <person name="Saito H."/>
            <person name="Sato R."/>
            <person name="Murakawa M."/>
            <person name="Ihara Y."/>
            <person name="Oshima-Yamada Y."/>
            <person name="Ohtaka K."/>
            <person name="Satoh M."/>
            <person name="Sonobe K."/>
            <person name="Ishii M."/>
            <person name="Ohtani R."/>
            <person name="Kanamori-Sato M."/>
            <person name="Honoki R."/>
            <person name="Miyazaki D."/>
            <person name="Mochizuki H."/>
            <person name="Umetsu J."/>
            <person name="Higashi K."/>
            <person name="Shibata D."/>
            <person name="Kamiya Y."/>
            <person name="Sato N."/>
            <person name="Nakamura Y."/>
            <person name="Tabata S."/>
            <person name="Ida S."/>
            <person name="Kurokawa K."/>
            <person name="Ohta H."/>
        </authorList>
    </citation>
    <scope>NUCLEOTIDE SEQUENCE [LARGE SCALE GENOMIC DNA]</scope>
    <source>
        <strain evidence="23 24">NIES-2285</strain>
    </source>
</reference>
<keyword evidence="11" id="KW-0479">Metal-binding</keyword>
<dbReference type="SMART" id="SM00729">
    <property type="entry name" value="Elp3"/>
    <property type="match status" value="1"/>
</dbReference>
<dbReference type="SFLD" id="SFLDG01383">
    <property type="entry name" value="cyclic_pyranopterin_phosphate"/>
    <property type="match status" value="1"/>
</dbReference>
<evidence type="ECO:0000256" key="8">
    <source>
        <dbReference type="ARBA" id="ARBA00015273"/>
    </source>
</evidence>
<comment type="subunit">
    <text evidence="20">Isoform MOCS1A and isoform MOCS1B probably form a heterooligomer.</text>
</comment>
<gene>
    <name evidence="23" type="ORF">KFL_006030060</name>
</gene>
<protein>
    <recommendedName>
        <fullName evidence="8">Molybdenum cofactor biosynthesis protein 1</fullName>
        <ecNumber evidence="6">4.1.99.22</ecNumber>
        <ecNumber evidence="7">4.6.1.17</ecNumber>
    </recommendedName>
</protein>
<dbReference type="HAMAP" id="MF_01225_B">
    <property type="entry name" value="MoaA_B"/>
    <property type="match status" value="1"/>
</dbReference>
<keyword evidence="24" id="KW-1185">Reference proteome</keyword>
<feature type="domain" description="Radical SAM core" evidence="22">
    <location>
        <begin position="325"/>
        <end position="546"/>
    </location>
</feature>
<dbReference type="SFLD" id="SFLDS00029">
    <property type="entry name" value="Radical_SAM"/>
    <property type="match status" value="1"/>
</dbReference>
<evidence type="ECO:0000313" key="24">
    <source>
        <dbReference type="Proteomes" id="UP000054558"/>
    </source>
</evidence>
<evidence type="ECO:0000256" key="15">
    <source>
        <dbReference type="ARBA" id="ARBA00023134"/>
    </source>
</evidence>
<evidence type="ECO:0000256" key="5">
    <source>
        <dbReference type="ARBA" id="ARBA00009862"/>
    </source>
</evidence>
<feature type="compositionally biased region" description="Polar residues" evidence="21">
    <location>
        <begin position="261"/>
        <end position="270"/>
    </location>
</feature>
<sequence length="646" mass="71029">MIQIFICWNGDCTHVAAPSIADETLQFANLIYGSSFRYLLQRGRMHAFRCLSARVLKQHRGARTSLLDEVATLHKATAVRTFHKSPLQNRSSAAEAVRLEPFEDEAAPSSECLPTTTSGWEKAGRGPRAGASRLRGRGSEEEGPPIEDWRTAAGYHASTSGRGFQRGVADGQGEVADGQRERRLREMARAAPRFVWQGGGSAEPARVTAPHAGGGSSQSGDGPQFPPLPEQVFGRPSSAQGQRQGMLGWKDSPAPEPFNRENISVRQQALESKLETHRSGESPLANPSPLRGFETESLVDGFSGFRITPPPPLDDPDVSPTLVDNFGRRHTYLRISLTERCNLRCKYCMPAEGVELSPSDSLLSTDEILQLATVFVANGVDKIRLTGGEPTIRRDFVEICRGLKQLDGLRTLAITTNGLILQRQLPALRDAGVDLLNISLDTLVPAKFELLTRRKGHHKVLQSIERALELGYDPVKVNCVVMRGVNDDEVGDFVELTREQPVNVRFIEFMPFDGNVWDSKKMVPYAELMAAVKTKYPTIARLQDHPTDTAKNFRVEGFRGTVSFITSMTDHFCAGCNRLRLMADGNLKVCLFGPAEVSLRDALRAGATTGGLEDIIGSAVRRKKARHAGMFEIQRTQNRPMIHIGG</sequence>
<evidence type="ECO:0000256" key="18">
    <source>
        <dbReference type="ARBA" id="ARBA00048697"/>
    </source>
</evidence>
<dbReference type="PROSITE" id="PS51918">
    <property type="entry name" value="RADICAL_SAM"/>
    <property type="match status" value="1"/>
</dbReference>
<dbReference type="GO" id="GO:0061798">
    <property type="term" value="F:GTP 3',8'-cyclase activity"/>
    <property type="evidence" value="ECO:0000318"/>
    <property type="project" value="GO_Central"/>
</dbReference>
<comment type="catalytic activity">
    <reaction evidence="1">
        <text>(8S)-3',8-cyclo-7,8-dihydroguanosine 5'-triphosphate = cyclic pyranopterin phosphate + diphosphate</text>
        <dbReference type="Rhea" id="RHEA:49580"/>
        <dbReference type="ChEBI" id="CHEBI:33019"/>
        <dbReference type="ChEBI" id="CHEBI:59648"/>
        <dbReference type="ChEBI" id="CHEBI:131766"/>
        <dbReference type="EC" id="4.6.1.17"/>
    </reaction>
</comment>
<dbReference type="SFLD" id="SFLDG01067">
    <property type="entry name" value="SPASM/twitch_domain_containing"/>
    <property type="match status" value="1"/>
</dbReference>
<organism evidence="23 24">
    <name type="scientific">Klebsormidium nitens</name>
    <name type="common">Green alga</name>
    <name type="synonym">Ulothrix nitens</name>
    <dbReference type="NCBI Taxonomy" id="105231"/>
    <lineage>
        <taxon>Eukaryota</taxon>
        <taxon>Viridiplantae</taxon>
        <taxon>Streptophyta</taxon>
        <taxon>Klebsormidiophyceae</taxon>
        <taxon>Klebsormidiales</taxon>
        <taxon>Klebsormidiaceae</taxon>
        <taxon>Klebsormidium</taxon>
    </lineage>
</organism>
<dbReference type="InterPro" id="IPR000385">
    <property type="entry name" value="MoaA_NifB_PqqE_Fe-S-bd_CS"/>
</dbReference>
<dbReference type="CDD" id="cd01335">
    <property type="entry name" value="Radical_SAM"/>
    <property type="match status" value="1"/>
</dbReference>